<sequence>MRLTDCLRFGARAERLEKKEKRKKDELGKRADGSPDGKKVIQWLLSPGQGERECQTLLTKNHVVPTPACRAGVPARIVLIARIVRIARVIRIECPMKRSSVSMALATVPKYRKLIDINKHGKYPVLSSNVGICSNYFSRLGRGEREHRSPDGKRSAPPMDIRRVIASVDCPSGTFVNHFMQSKGLDMAISERDLEERFSTVDEVE</sequence>
<dbReference type="EMBL" id="ODYU01003271">
    <property type="protein sequence ID" value="SOQ41807.1"/>
    <property type="molecule type" value="Genomic_DNA"/>
</dbReference>
<organism evidence="1">
    <name type="scientific">Spodoptera frugiperda</name>
    <name type="common">Fall armyworm</name>
    <dbReference type="NCBI Taxonomy" id="7108"/>
    <lineage>
        <taxon>Eukaryota</taxon>
        <taxon>Metazoa</taxon>
        <taxon>Ecdysozoa</taxon>
        <taxon>Arthropoda</taxon>
        <taxon>Hexapoda</taxon>
        <taxon>Insecta</taxon>
        <taxon>Pterygota</taxon>
        <taxon>Neoptera</taxon>
        <taxon>Endopterygota</taxon>
        <taxon>Lepidoptera</taxon>
        <taxon>Glossata</taxon>
        <taxon>Ditrysia</taxon>
        <taxon>Noctuoidea</taxon>
        <taxon>Noctuidae</taxon>
        <taxon>Amphipyrinae</taxon>
        <taxon>Spodoptera</taxon>
    </lineage>
</organism>
<name>A0A2H1VLW6_SPOFR</name>
<evidence type="ECO:0000313" key="1">
    <source>
        <dbReference type="EMBL" id="SOQ41807.1"/>
    </source>
</evidence>
<dbReference type="AlphaFoldDB" id="A0A2H1VLW6"/>
<proteinExistence type="predicted"/>
<gene>
    <name evidence="1" type="ORF">SFRICE_011042</name>
</gene>
<reference evidence="1" key="1">
    <citation type="submission" date="2016-07" db="EMBL/GenBank/DDBJ databases">
        <authorList>
            <person name="Bretaudeau A."/>
        </authorList>
    </citation>
    <scope>NUCLEOTIDE SEQUENCE</scope>
    <source>
        <strain evidence="1">Rice</strain>
        <tissue evidence="1">Whole body</tissue>
    </source>
</reference>
<protein>
    <submittedName>
        <fullName evidence="1">SFRICE_011042</fullName>
    </submittedName>
</protein>
<accession>A0A2H1VLW6</accession>